<reference evidence="2 3" key="1">
    <citation type="journal article" date="2018" name="Nat. Biotechnol.">
        <title>A standardized bacterial taxonomy based on genome phylogeny substantially revises the tree of life.</title>
        <authorList>
            <person name="Parks D.H."/>
            <person name="Chuvochina M."/>
            <person name="Waite D.W."/>
            <person name="Rinke C."/>
            <person name="Skarshewski A."/>
            <person name="Chaumeil P.A."/>
            <person name="Hugenholtz P."/>
        </authorList>
    </citation>
    <scope>NUCLEOTIDE SEQUENCE [LARGE SCALE GENOMIC DNA]</scope>
    <source>
        <strain evidence="2">UBA9169</strain>
    </source>
</reference>
<protein>
    <submittedName>
        <fullName evidence="2">Adenosylcobinamide-GDP ribazoletransferase</fullName>
    </submittedName>
</protein>
<proteinExistence type="predicted"/>
<evidence type="ECO:0000313" key="2">
    <source>
        <dbReference type="EMBL" id="HAR52926.1"/>
    </source>
</evidence>
<evidence type="ECO:0000313" key="3">
    <source>
        <dbReference type="Proteomes" id="UP000264719"/>
    </source>
</evidence>
<evidence type="ECO:0000256" key="1">
    <source>
        <dbReference type="SAM" id="Phobius"/>
    </source>
</evidence>
<dbReference type="GO" id="GO:0051073">
    <property type="term" value="F:adenosylcobinamide-GDP ribazoletransferase activity"/>
    <property type="evidence" value="ECO:0007669"/>
    <property type="project" value="InterPro"/>
</dbReference>
<accession>A0A348WEG4</accession>
<dbReference type="GO" id="GO:0009236">
    <property type="term" value="P:cobalamin biosynthetic process"/>
    <property type="evidence" value="ECO:0007669"/>
    <property type="project" value="UniProtKB-UniPathway"/>
</dbReference>
<dbReference type="Pfam" id="PF02654">
    <property type="entry name" value="CobS"/>
    <property type="match status" value="1"/>
</dbReference>
<keyword evidence="1" id="KW-0472">Membrane</keyword>
<dbReference type="AlphaFoldDB" id="A0A348WEG4"/>
<gene>
    <name evidence="2" type="ORF">DCS45_13775</name>
</gene>
<organism evidence="2 3">
    <name type="scientific">Roseovarius nubinhibens</name>
    <dbReference type="NCBI Taxonomy" id="314263"/>
    <lineage>
        <taxon>Bacteria</taxon>
        <taxon>Pseudomonadati</taxon>
        <taxon>Pseudomonadota</taxon>
        <taxon>Alphaproteobacteria</taxon>
        <taxon>Rhodobacterales</taxon>
        <taxon>Roseobacteraceae</taxon>
        <taxon>Roseovarius</taxon>
    </lineage>
</organism>
<feature type="non-terminal residue" evidence="2">
    <location>
        <position position="86"/>
    </location>
</feature>
<feature type="transmembrane region" description="Helical" evidence="1">
    <location>
        <begin position="35"/>
        <end position="57"/>
    </location>
</feature>
<dbReference type="GO" id="GO:0008818">
    <property type="term" value="F:cobalamin 5'-phosphate synthase activity"/>
    <property type="evidence" value="ECO:0007669"/>
    <property type="project" value="InterPro"/>
</dbReference>
<sequence length="86" mass="8520">MSPRASELVTALSLLSRLPLPRGVANPDLNAASAWAYGAVGLGLGLLASLAMLCAMLIGLPAPLVALTGLGTLIALSGAMHEDGLA</sequence>
<dbReference type="InterPro" id="IPR003805">
    <property type="entry name" value="CobS"/>
</dbReference>
<keyword evidence="1" id="KW-0812">Transmembrane</keyword>
<comment type="caution">
    <text evidence="2">The sequence shown here is derived from an EMBL/GenBank/DDBJ whole genome shotgun (WGS) entry which is preliminary data.</text>
</comment>
<name>A0A348WEG4_9RHOB</name>
<dbReference type="EMBL" id="DMVW01000127">
    <property type="protein sequence ID" value="HAR52926.1"/>
    <property type="molecule type" value="Genomic_DNA"/>
</dbReference>
<keyword evidence="2" id="KW-0808">Transferase</keyword>
<keyword evidence="1" id="KW-1133">Transmembrane helix</keyword>
<feature type="transmembrane region" description="Helical" evidence="1">
    <location>
        <begin position="64"/>
        <end position="81"/>
    </location>
</feature>
<dbReference type="Proteomes" id="UP000264719">
    <property type="component" value="Unassembled WGS sequence"/>
</dbReference>
<dbReference type="UniPathway" id="UPA00148">
    <property type="reaction ID" value="UER00238"/>
</dbReference>